<dbReference type="Proteomes" id="UP000245711">
    <property type="component" value="Chromosome"/>
</dbReference>
<feature type="compositionally biased region" description="Basic and acidic residues" evidence="1">
    <location>
        <begin position="37"/>
        <end position="55"/>
    </location>
</feature>
<protein>
    <submittedName>
        <fullName evidence="2">Uncharacterized protein</fullName>
    </submittedName>
</protein>
<proteinExistence type="predicted"/>
<dbReference type="EMBL" id="CP021354">
    <property type="protein sequence ID" value="AWK72713.1"/>
    <property type="molecule type" value="Genomic_DNA"/>
</dbReference>
<reference evidence="2 3" key="1">
    <citation type="submission" date="2017-05" db="EMBL/GenBank/DDBJ databases">
        <title>Isolation of Rhodococcus sp. S2-17 biodegrading of BP-3.</title>
        <authorList>
            <person name="Lee Y."/>
            <person name="Kim K.H."/>
            <person name="Chun B.H."/>
            <person name="Jung H.S."/>
            <person name="Jeon C.O."/>
        </authorList>
    </citation>
    <scope>NUCLEOTIDE SEQUENCE [LARGE SCALE GENOMIC DNA]</scope>
    <source>
        <strain evidence="2 3">S2-17</strain>
    </source>
</reference>
<dbReference type="AlphaFoldDB" id="A0A2S2BVU2"/>
<sequence>MESGDQQGVRGVEGLSALWVHYDSVQNMSEAAVAAAERGDEETAARRRELAERAQLRSPAPSHLDALAISIHLENELHNARFDVVRRALADGASWSEIGRVLGMSKQSAHAWYRRRHRKPAVPNPTATSR</sequence>
<dbReference type="OrthoDB" id="3579809at2"/>
<evidence type="ECO:0000256" key="1">
    <source>
        <dbReference type="SAM" id="MobiDB-lite"/>
    </source>
</evidence>
<dbReference type="KEGG" id="roz:CBI38_15225"/>
<organism evidence="2 3">
    <name type="scientific">Rhodococcus oxybenzonivorans</name>
    <dbReference type="NCBI Taxonomy" id="1990687"/>
    <lineage>
        <taxon>Bacteria</taxon>
        <taxon>Bacillati</taxon>
        <taxon>Actinomycetota</taxon>
        <taxon>Actinomycetes</taxon>
        <taxon>Mycobacteriales</taxon>
        <taxon>Nocardiaceae</taxon>
        <taxon>Rhodococcus</taxon>
    </lineage>
</organism>
<evidence type="ECO:0000313" key="2">
    <source>
        <dbReference type="EMBL" id="AWK72713.1"/>
    </source>
</evidence>
<evidence type="ECO:0000313" key="3">
    <source>
        <dbReference type="Proteomes" id="UP000245711"/>
    </source>
</evidence>
<accession>A0A2S2BVU2</accession>
<feature type="region of interest" description="Disordered" evidence="1">
    <location>
        <begin position="34"/>
        <end position="57"/>
    </location>
</feature>
<gene>
    <name evidence="2" type="ORF">CBI38_15225</name>
</gene>
<keyword evidence="3" id="KW-1185">Reference proteome</keyword>
<name>A0A2S2BVU2_9NOCA</name>